<dbReference type="PROSITE" id="PS50995">
    <property type="entry name" value="HTH_MARR_2"/>
    <property type="match status" value="1"/>
</dbReference>
<dbReference type="InterPro" id="IPR000835">
    <property type="entry name" value="HTH_MarR-typ"/>
</dbReference>
<proteinExistence type="predicted"/>
<dbReference type="PANTHER" id="PTHR33164:SF44">
    <property type="entry name" value="TRANSCRIPTIONAL REGULATORY PROTEIN"/>
    <property type="match status" value="1"/>
</dbReference>
<evidence type="ECO:0000259" key="1">
    <source>
        <dbReference type="PROSITE" id="PS50995"/>
    </source>
</evidence>
<sequence>MLLVWRDLGRVLAPVLDELGLGNAHCRALQILALHPGLTVGALQDVLGVTKQSLARTLAELQEKQLVTSLPGRQDRRQRFLRLTEVGRASEARLFAAQRERLVSAYREAGGNAVTGFRQVLRGMLSEESRIFLASDFRQVDPIKGKTRDGR</sequence>
<dbReference type="EMBL" id="WOTB01000001">
    <property type="protein sequence ID" value="NHN83202.1"/>
    <property type="molecule type" value="Genomic_DNA"/>
</dbReference>
<feature type="domain" description="HTH marR-type" evidence="1">
    <location>
        <begin position="1"/>
        <end position="126"/>
    </location>
</feature>
<dbReference type="InterPro" id="IPR036388">
    <property type="entry name" value="WH-like_DNA-bd_sf"/>
</dbReference>
<comment type="caution">
    <text evidence="2">The sequence shown here is derived from an EMBL/GenBank/DDBJ whole genome shotgun (WGS) entry which is preliminary data.</text>
</comment>
<gene>
    <name evidence="2" type="ORF">GOB93_00900</name>
</gene>
<organism evidence="2 3">
    <name type="scientific">Acetobacter musti</name>
    <dbReference type="NCBI Taxonomy" id="864732"/>
    <lineage>
        <taxon>Bacteria</taxon>
        <taxon>Pseudomonadati</taxon>
        <taxon>Pseudomonadota</taxon>
        <taxon>Alphaproteobacteria</taxon>
        <taxon>Acetobacterales</taxon>
        <taxon>Acetobacteraceae</taxon>
        <taxon>Acetobacter</taxon>
    </lineage>
</organism>
<dbReference type="InterPro" id="IPR039422">
    <property type="entry name" value="MarR/SlyA-like"/>
</dbReference>
<dbReference type="Gene3D" id="1.10.10.10">
    <property type="entry name" value="Winged helix-like DNA-binding domain superfamily/Winged helix DNA-binding domain"/>
    <property type="match status" value="1"/>
</dbReference>
<dbReference type="SUPFAM" id="SSF46785">
    <property type="entry name" value="Winged helix' DNA-binding domain"/>
    <property type="match status" value="1"/>
</dbReference>
<dbReference type="PANTHER" id="PTHR33164">
    <property type="entry name" value="TRANSCRIPTIONAL REGULATOR, MARR FAMILY"/>
    <property type="match status" value="1"/>
</dbReference>
<dbReference type="InterPro" id="IPR036390">
    <property type="entry name" value="WH_DNA-bd_sf"/>
</dbReference>
<protein>
    <submittedName>
        <fullName evidence="2">MarR family transcriptional regulator</fullName>
    </submittedName>
</protein>
<dbReference type="Pfam" id="PF12802">
    <property type="entry name" value="MarR_2"/>
    <property type="match status" value="1"/>
</dbReference>
<evidence type="ECO:0000313" key="2">
    <source>
        <dbReference type="EMBL" id="NHN83202.1"/>
    </source>
</evidence>
<keyword evidence="3" id="KW-1185">Reference proteome</keyword>
<dbReference type="SMART" id="SM00347">
    <property type="entry name" value="HTH_MARR"/>
    <property type="match status" value="1"/>
</dbReference>
<accession>A0ABX0JJW5</accession>
<reference evidence="2 3" key="1">
    <citation type="journal article" date="2020" name="Int. J. Syst. Evol. Microbiol.">
        <title>Novel acetic acid bacteria from cider fermentations: Acetobacter conturbans sp. nov. and Acetobacter fallax sp. nov.</title>
        <authorList>
            <person name="Sombolestani A.S."/>
            <person name="Cleenwerck I."/>
            <person name="Cnockaert M."/>
            <person name="Borremans W."/>
            <person name="Wieme A.D."/>
            <person name="De Vuyst L."/>
            <person name="Vandamme P."/>
        </authorList>
    </citation>
    <scope>NUCLEOTIDE SEQUENCE [LARGE SCALE GENOMIC DNA]</scope>
    <source>
        <strain evidence="2 3">LMG 30640</strain>
    </source>
</reference>
<name>A0ABX0JJW5_9PROT</name>
<dbReference type="Proteomes" id="UP000635278">
    <property type="component" value="Unassembled WGS sequence"/>
</dbReference>
<evidence type="ECO:0000313" key="3">
    <source>
        <dbReference type="Proteomes" id="UP000635278"/>
    </source>
</evidence>